<evidence type="ECO:0000256" key="1">
    <source>
        <dbReference type="ARBA" id="ARBA00006328"/>
    </source>
</evidence>
<dbReference type="InterPro" id="IPR051164">
    <property type="entry name" value="NmrA-like_oxidored"/>
</dbReference>
<protein>
    <recommendedName>
        <fullName evidence="3">NmrA-like domain-containing protein</fullName>
    </recommendedName>
</protein>
<sequence>MRLGWAGRRRQDCKRGSRLISTCPLPACRRPHPAQGLLQVVGPGRSAHRLVAMTRDPSGAAARSLPPGVQVVGGDLDDPRSLQPALAGVSAVYCHALSKDGATADPQELVRARHLAAAARDAGVQLVLYNSSGGRGCGYGISQMEQKHQVEDVLAAALPTVALQATLFMEELWKRYTRPGILAGTFTWSTPSDKPLQLVAARDLGLAAGTLLADGGGVEVPGSGLRAIELAGDALSPAQMCEAFSKVQGIPVKHRRAPAWPFWFLARDVFRISRFLTERGYRADVAACRAQFPGLLTFNDFLVSTSWADPSRTFEDGIAFSESKLPSTGGKSLSG</sequence>
<evidence type="ECO:0000313" key="5">
    <source>
        <dbReference type="Proteomes" id="UP000236333"/>
    </source>
</evidence>
<organism evidence="4 5">
    <name type="scientific">Tetrabaena socialis</name>
    <dbReference type="NCBI Taxonomy" id="47790"/>
    <lineage>
        <taxon>Eukaryota</taxon>
        <taxon>Viridiplantae</taxon>
        <taxon>Chlorophyta</taxon>
        <taxon>core chlorophytes</taxon>
        <taxon>Chlorophyceae</taxon>
        <taxon>CS clade</taxon>
        <taxon>Chlamydomonadales</taxon>
        <taxon>Tetrabaenaceae</taxon>
        <taxon>Tetrabaena</taxon>
    </lineage>
</organism>
<reference evidence="4 5" key="1">
    <citation type="journal article" date="2017" name="Mol. Biol. Evol.">
        <title>The 4-celled Tetrabaena socialis nuclear genome reveals the essential components for genetic control of cell number at the origin of multicellularity in the volvocine lineage.</title>
        <authorList>
            <person name="Featherston J."/>
            <person name="Arakaki Y."/>
            <person name="Hanschen E.R."/>
            <person name="Ferris P.J."/>
            <person name="Michod R.E."/>
            <person name="Olson B.J.S.C."/>
            <person name="Nozaki H."/>
            <person name="Durand P.M."/>
        </authorList>
    </citation>
    <scope>NUCLEOTIDE SEQUENCE [LARGE SCALE GENOMIC DNA]</scope>
    <source>
        <strain evidence="4 5">NIES-571</strain>
    </source>
</reference>
<dbReference type="SUPFAM" id="SSF51735">
    <property type="entry name" value="NAD(P)-binding Rossmann-fold domains"/>
    <property type="match status" value="1"/>
</dbReference>
<dbReference type="Gene3D" id="3.40.50.720">
    <property type="entry name" value="NAD(P)-binding Rossmann-like Domain"/>
    <property type="match status" value="1"/>
</dbReference>
<dbReference type="InterPro" id="IPR008030">
    <property type="entry name" value="NmrA-like"/>
</dbReference>
<gene>
    <name evidence="4" type="ORF">TSOC_007960</name>
</gene>
<dbReference type="Pfam" id="PF05368">
    <property type="entry name" value="NmrA"/>
    <property type="match status" value="1"/>
</dbReference>
<comment type="similarity">
    <text evidence="1">Belongs to the NmrA-type oxidoreductase family.</text>
</comment>
<accession>A0A2J7ZZR7</accession>
<keyword evidence="5" id="KW-1185">Reference proteome</keyword>
<dbReference type="PANTHER" id="PTHR42748:SF32">
    <property type="entry name" value="NMRA-LIKE DOMAIN-CONTAINING PROTEIN"/>
    <property type="match status" value="1"/>
</dbReference>
<dbReference type="OrthoDB" id="9997102at2759"/>
<dbReference type="EMBL" id="PGGS01000281">
    <property type="protein sequence ID" value="PNH05755.1"/>
    <property type="molecule type" value="Genomic_DNA"/>
</dbReference>
<evidence type="ECO:0000313" key="4">
    <source>
        <dbReference type="EMBL" id="PNH05755.1"/>
    </source>
</evidence>
<evidence type="ECO:0000256" key="2">
    <source>
        <dbReference type="ARBA" id="ARBA00022857"/>
    </source>
</evidence>
<dbReference type="PANTHER" id="PTHR42748">
    <property type="entry name" value="NITROGEN METABOLITE REPRESSION PROTEIN NMRA FAMILY MEMBER"/>
    <property type="match status" value="1"/>
</dbReference>
<keyword evidence="2" id="KW-0521">NADP</keyword>
<comment type="caution">
    <text evidence="4">The sequence shown here is derived from an EMBL/GenBank/DDBJ whole genome shotgun (WGS) entry which is preliminary data.</text>
</comment>
<dbReference type="Proteomes" id="UP000236333">
    <property type="component" value="Unassembled WGS sequence"/>
</dbReference>
<dbReference type="AlphaFoldDB" id="A0A2J7ZZR7"/>
<dbReference type="InterPro" id="IPR036291">
    <property type="entry name" value="NAD(P)-bd_dom_sf"/>
</dbReference>
<evidence type="ECO:0000259" key="3">
    <source>
        <dbReference type="Pfam" id="PF05368"/>
    </source>
</evidence>
<proteinExistence type="inferred from homology"/>
<feature type="domain" description="NmrA-like" evidence="3">
    <location>
        <begin position="47"/>
        <end position="258"/>
    </location>
</feature>
<name>A0A2J7ZZR7_9CHLO</name>